<gene>
    <name evidence="2" type="ORF">Pla100_10580</name>
</gene>
<dbReference type="SUPFAM" id="SSF48317">
    <property type="entry name" value="Acid phosphatase/Vanadium-dependent haloperoxidase"/>
    <property type="match status" value="1"/>
</dbReference>
<organism evidence="2 3">
    <name type="scientific">Neorhodopirellula pilleata</name>
    <dbReference type="NCBI Taxonomy" id="2714738"/>
    <lineage>
        <taxon>Bacteria</taxon>
        <taxon>Pseudomonadati</taxon>
        <taxon>Planctomycetota</taxon>
        <taxon>Planctomycetia</taxon>
        <taxon>Pirellulales</taxon>
        <taxon>Pirellulaceae</taxon>
        <taxon>Neorhodopirellula</taxon>
    </lineage>
</organism>
<dbReference type="Proteomes" id="UP000316213">
    <property type="component" value="Unassembled WGS sequence"/>
</dbReference>
<feature type="signal peptide" evidence="1">
    <location>
        <begin position="1"/>
        <end position="30"/>
    </location>
</feature>
<reference evidence="2 3" key="1">
    <citation type="submission" date="2019-02" db="EMBL/GenBank/DDBJ databases">
        <title>Deep-cultivation of Planctomycetes and their phenomic and genomic characterization uncovers novel biology.</title>
        <authorList>
            <person name="Wiegand S."/>
            <person name="Jogler M."/>
            <person name="Boedeker C."/>
            <person name="Pinto D."/>
            <person name="Vollmers J."/>
            <person name="Rivas-Marin E."/>
            <person name="Kohn T."/>
            <person name="Peeters S.H."/>
            <person name="Heuer A."/>
            <person name="Rast P."/>
            <person name="Oberbeckmann S."/>
            <person name="Bunk B."/>
            <person name="Jeske O."/>
            <person name="Meyerdierks A."/>
            <person name="Storesund J.E."/>
            <person name="Kallscheuer N."/>
            <person name="Luecker S."/>
            <person name="Lage O.M."/>
            <person name="Pohl T."/>
            <person name="Merkel B.J."/>
            <person name="Hornburger P."/>
            <person name="Mueller R.-W."/>
            <person name="Bruemmer F."/>
            <person name="Labrenz M."/>
            <person name="Spormann A.M."/>
            <person name="Op Den Camp H."/>
            <person name="Overmann J."/>
            <person name="Amann R."/>
            <person name="Jetten M.S.M."/>
            <person name="Mascher T."/>
            <person name="Medema M.H."/>
            <person name="Devos D.P."/>
            <person name="Kaster A.-K."/>
            <person name="Ovreas L."/>
            <person name="Rohde M."/>
            <person name="Galperin M.Y."/>
            <person name="Jogler C."/>
        </authorList>
    </citation>
    <scope>NUCLEOTIDE SEQUENCE [LARGE SCALE GENOMIC DNA]</scope>
    <source>
        <strain evidence="2 3">Pla100</strain>
    </source>
</reference>
<dbReference type="EMBL" id="SJPM01000001">
    <property type="protein sequence ID" value="TWU04121.1"/>
    <property type="molecule type" value="Genomic_DNA"/>
</dbReference>
<protein>
    <submittedName>
        <fullName evidence="2">PAP2 superfamily protein</fullName>
    </submittedName>
</protein>
<dbReference type="RefSeq" id="WP_146576503.1">
    <property type="nucleotide sequence ID" value="NZ_SJPM01000001.1"/>
</dbReference>
<comment type="caution">
    <text evidence="2">The sequence shown here is derived from an EMBL/GenBank/DDBJ whole genome shotgun (WGS) entry which is preliminary data.</text>
</comment>
<feature type="chain" id="PRO_5022690705" evidence="1">
    <location>
        <begin position="31"/>
        <end position="337"/>
    </location>
</feature>
<proteinExistence type="predicted"/>
<evidence type="ECO:0000256" key="1">
    <source>
        <dbReference type="SAM" id="SignalP"/>
    </source>
</evidence>
<dbReference type="AlphaFoldDB" id="A0A5C6AXB7"/>
<dbReference type="InterPro" id="IPR036938">
    <property type="entry name" value="PAP2/HPO_sf"/>
</dbReference>
<sequence precursor="true">MTRVHRIKRVWSVLVAITIIVSLSPNSLQADDPFSTMADPPTRLVSLPSAWQDVVAAPSFDTELISPKPIGLANCDGIYDPYLIESQVIATGRPTVVDRGTLWQRIKSDHSNYYDLHSFKLLAGGFLIGAAVANTQLDQQLQDHFQGSVRNATSDDWFEGLHGSKELGNGRYTLPIFATAWAAGAFFDETPALVTTGRWGERSLRSFLVGAPPMILAQRLTGGSRPGEKDRDSRWLPFQDNNGVSGHAFMSSLPFINAAKMTDRRWLKATFYAGSLLGPLSRVNDDDHYPSQVALGWWMAYVAATAIDRTEMAGGNLQFYPYMADSGGVGGLFEFRY</sequence>
<keyword evidence="3" id="KW-1185">Reference proteome</keyword>
<name>A0A5C6AXB7_9BACT</name>
<dbReference type="OrthoDB" id="271145at2"/>
<evidence type="ECO:0000313" key="2">
    <source>
        <dbReference type="EMBL" id="TWU04121.1"/>
    </source>
</evidence>
<accession>A0A5C6AXB7</accession>
<keyword evidence="1" id="KW-0732">Signal</keyword>
<evidence type="ECO:0000313" key="3">
    <source>
        <dbReference type="Proteomes" id="UP000316213"/>
    </source>
</evidence>